<accession>A0A5B6YYA9</accession>
<dbReference type="InterPro" id="IPR032675">
    <property type="entry name" value="LRR_dom_sf"/>
</dbReference>
<name>A0A5B6YYA9_DAVIN</name>
<keyword evidence="1" id="KW-0732">Signal</keyword>
<dbReference type="Pfam" id="PF00646">
    <property type="entry name" value="F-box"/>
    <property type="match status" value="1"/>
</dbReference>
<dbReference type="CDD" id="cd22160">
    <property type="entry name" value="F-box_AtFBL13-like"/>
    <property type="match status" value="1"/>
</dbReference>
<evidence type="ECO:0000256" key="1">
    <source>
        <dbReference type="SAM" id="SignalP"/>
    </source>
</evidence>
<dbReference type="SUPFAM" id="SSF81383">
    <property type="entry name" value="F-box domain"/>
    <property type="match status" value="1"/>
</dbReference>
<protein>
    <recommendedName>
        <fullName evidence="2">F-box domain-containing protein</fullName>
    </recommendedName>
</protein>
<dbReference type="PANTHER" id="PTHR34145:SF28">
    <property type="entry name" value="F-BOX DOMAIN-CONTAINING PROTEIN"/>
    <property type="match status" value="1"/>
</dbReference>
<proteinExistence type="predicted"/>
<dbReference type="PROSITE" id="PS50181">
    <property type="entry name" value="FBOX"/>
    <property type="match status" value="1"/>
</dbReference>
<gene>
    <name evidence="3" type="ORF">Din_006288</name>
</gene>
<dbReference type="InterPro" id="IPR036047">
    <property type="entry name" value="F-box-like_dom_sf"/>
</dbReference>
<dbReference type="SUPFAM" id="SSF52047">
    <property type="entry name" value="RNI-like"/>
    <property type="match status" value="1"/>
</dbReference>
<feature type="signal peptide" evidence="1">
    <location>
        <begin position="1"/>
        <end position="18"/>
    </location>
</feature>
<evidence type="ECO:0000313" key="3">
    <source>
        <dbReference type="EMBL" id="MPA36847.1"/>
    </source>
</evidence>
<reference evidence="3" key="1">
    <citation type="submission" date="2019-08" db="EMBL/GenBank/DDBJ databases">
        <title>Reference gene set and small RNA set construction with multiple tissues from Davidia involucrata Baill.</title>
        <authorList>
            <person name="Yang H."/>
            <person name="Zhou C."/>
            <person name="Li G."/>
            <person name="Wang J."/>
            <person name="Gao P."/>
            <person name="Wang M."/>
            <person name="Wang R."/>
            <person name="Zhao Y."/>
        </authorList>
    </citation>
    <scope>NUCLEOTIDE SEQUENCE</scope>
    <source>
        <tissue evidence="3">Mixed with DoveR01_LX</tissue>
    </source>
</reference>
<dbReference type="InterPro" id="IPR053781">
    <property type="entry name" value="F-box_AtFBL13-like"/>
</dbReference>
<dbReference type="Gene3D" id="1.20.1280.50">
    <property type="match status" value="1"/>
</dbReference>
<dbReference type="InterPro" id="IPR001810">
    <property type="entry name" value="F-box_dom"/>
</dbReference>
<dbReference type="AlphaFoldDB" id="A0A5B6YYA9"/>
<feature type="domain" description="F-box" evidence="2">
    <location>
        <begin position="39"/>
        <end position="89"/>
    </location>
</feature>
<dbReference type="InterPro" id="IPR053772">
    <property type="entry name" value="At1g61320/At1g61330-like"/>
</dbReference>
<dbReference type="Pfam" id="PF23622">
    <property type="entry name" value="LRR_At1g61320_AtMIF1"/>
    <property type="match status" value="1"/>
</dbReference>
<dbReference type="Gene3D" id="3.80.10.10">
    <property type="entry name" value="Ribonuclease Inhibitor"/>
    <property type="match status" value="1"/>
</dbReference>
<dbReference type="EMBL" id="GHES01006288">
    <property type="protein sequence ID" value="MPA36847.1"/>
    <property type="molecule type" value="Transcribed_RNA"/>
</dbReference>
<feature type="chain" id="PRO_5022960897" description="F-box domain-containing protein" evidence="1">
    <location>
        <begin position="19"/>
        <end position="499"/>
    </location>
</feature>
<evidence type="ECO:0000259" key="2">
    <source>
        <dbReference type="PROSITE" id="PS50181"/>
    </source>
</evidence>
<dbReference type="InterPro" id="IPR055357">
    <property type="entry name" value="LRR_At1g61320_AtMIF1"/>
</dbReference>
<dbReference type="PANTHER" id="PTHR34145">
    <property type="entry name" value="OS02G0105600 PROTEIN"/>
    <property type="match status" value="1"/>
</dbReference>
<organism evidence="3">
    <name type="scientific">Davidia involucrata</name>
    <name type="common">Dove tree</name>
    <dbReference type="NCBI Taxonomy" id="16924"/>
    <lineage>
        <taxon>Eukaryota</taxon>
        <taxon>Viridiplantae</taxon>
        <taxon>Streptophyta</taxon>
        <taxon>Embryophyta</taxon>
        <taxon>Tracheophyta</taxon>
        <taxon>Spermatophyta</taxon>
        <taxon>Magnoliopsida</taxon>
        <taxon>eudicotyledons</taxon>
        <taxon>Gunneridae</taxon>
        <taxon>Pentapetalae</taxon>
        <taxon>asterids</taxon>
        <taxon>Cornales</taxon>
        <taxon>Nyssaceae</taxon>
        <taxon>Davidia</taxon>
    </lineage>
</organism>
<sequence>MILQLLVSVVIAIFGLDGRNVQCLLENEENSTKINDTEEDYICKLPDDILSSIISFLTVRDTVKTTVLSKRWRHLCASISNLNFDWFSMINDPRGRQYWFHNEDNCTRLRHKYVKGLDQFLQFYMGPKIIGFRVSFCFQREFAGNVDRWINFAIEMDVEMLDLNLVCIDYGHVLIPYNPNYSGMYLLSWKLLSNASKLKHLRLHSCILEPDFRCRFYNLSTLDLSCVSLGYDGLHSVLSTCLNLEWLRFRLCSLPNKLCICDRLIHLKILIIERCHDLKEIELFAINLTTFEFAAREPLKIYFSSISKLEKVVFFSGHGDFIPYIFRGLAKDLPYLKTLSITTRSSSLDYMPASPFAFGNVTLLELFATQDTNSYIIKILNPLLNALPILQKLYVKMPTSYGDEKTAEQPPQCLHAHLKEVELGGFSGSWNQIQFAIYLLKNAVALERMVIDAHYKFYQRGGEWSHGVKTEWSEERRKFICNHLLGVKFMSEIAEVIIR</sequence>